<evidence type="ECO:0000256" key="5">
    <source>
        <dbReference type="SAM" id="Phobius"/>
    </source>
</evidence>
<evidence type="ECO:0000259" key="6">
    <source>
        <dbReference type="Pfam" id="PF01545"/>
    </source>
</evidence>
<reference evidence="7 8" key="1">
    <citation type="submission" date="2018-05" db="EMBL/GenBank/DDBJ databases">
        <title>Complete Genome Sequences of Extremely Thermoacidophilic, Metal-Mobilizing Type-Strain Members of the Archaeal Family Sulfolobaceae: Acidianus brierleyi DSM-1651T, Acidianus sulfidivorans DSM-18786T, Metallosphaera hakonensis DSM-7519T, and Metallosphaera prunae DSM-10039T.</title>
        <authorList>
            <person name="Counts J.A."/>
            <person name="Kelly R.M."/>
        </authorList>
    </citation>
    <scope>NUCLEOTIDE SEQUENCE [LARGE SCALE GENOMIC DNA]</scope>
    <source>
        <strain evidence="7 8">HO1-1</strain>
    </source>
</reference>
<gene>
    <name evidence="7" type="ORF">DFR87_03505</name>
</gene>
<dbReference type="Proteomes" id="UP000247586">
    <property type="component" value="Chromosome"/>
</dbReference>
<keyword evidence="4 5" id="KW-0472">Membrane</keyword>
<dbReference type="AlphaFoldDB" id="A0A2U9ISD9"/>
<name>A0A2U9ISD9_9CREN</name>
<evidence type="ECO:0000256" key="1">
    <source>
        <dbReference type="ARBA" id="ARBA00004141"/>
    </source>
</evidence>
<dbReference type="KEGG" id="mhk:DFR87_03505"/>
<reference evidence="8" key="3">
    <citation type="submission" date="2020-03" db="EMBL/GenBank/DDBJ databases">
        <title>Sequencing and Assembly of Multiple Reported Metal-Biooxidizing Members of the Extremely Thermoacidophilic Archaeal Family Sulfolobaceae.</title>
        <authorList>
            <person name="Counts J.A."/>
            <person name="Kelly R.M."/>
        </authorList>
    </citation>
    <scope>NUCLEOTIDE SEQUENCE [LARGE SCALE GENOMIC DNA]</scope>
    <source>
        <strain evidence="8">HO1-1</strain>
    </source>
</reference>
<feature type="transmembrane region" description="Helical" evidence="5">
    <location>
        <begin position="111"/>
        <end position="129"/>
    </location>
</feature>
<dbReference type="InterPro" id="IPR027469">
    <property type="entry name" value="Cation_efflux_TMD_sf"/>
</dbReference>
<evidence type="ECO:0000313" key="7">
    <source>
        <dbReference type="EMBL" id="AWR98914.1"/>
    </source>
</evidence>
<organism evidence="7 8">
    <name type="scientific">Metallosphaera hakonensis JCM 8857 = DSM 7519</name>
    <dbReference type="NCBI Taxonomy" id="1293036"/>
    <lineage>
        <taxon>Archaea</taxon>
        <taxon>Thermoproteota</taxon>
        <taxon>Thermoprotei</taxon>
        <taxon>Sulfolobales</taxon>
        <taxon>Sulfolobaceae</taxon>
        <taxon>Metallosphaera</taxon>
    </lineage>
</organism>
<evidence type="ECO:0000313" key="8">
    <source>
        <dbReference type="Proteomes" id="UP000247586"/>
    </source>
</evidence>
<dbReference type="SUPFAM" id="SSF161111">
    <property type="entry name" value="Cation efflux protein transmembrane domain-like"/>
    <property type="match status" value="1"/>
</dbReference>
<dbReference type="EMBL" id="CP029287">
    <property type="protein sequence ID" value="AWR98914.1"/>
    <property type="molecule type" value="Genomic_DNA"/>
</dbReference>
<proteinExistence type="predicted"/>
<keyword evidence="8" id="KW-1185">Reference proteome</keyword>
<dbReference type="GO" id="GO:0008324">
    <property type="term" value="F:monoatomic cation transmembrane transporter activity"/>
    <property type="evidence" value="ECO:0007669"/>
    <property type="project" value="InterPro"/>
</dbReference>
<protein>
    <recommendedName>
        <fullName evidence="6">Cation efflux protein transmembrane domain-containing protein</fullName>
    </recommendedName>
</protein>
<dbReference type="STRING" id="1293036.GCA_001315825_01715"/>
<evidence type="ECO:0000256" key="4">
    <source>
        <dbReference type="ARBA" id="ARBA00023136"/>
    </source>
</evidence>
<comment type="subcellular location">
    <subcellularLocation>
        <location evidence="1">Membrane</location>
        <topology evidence="1">Multi-pass membrane protein</topology>
    </subcellularLocation>
</comment>
<sequence length="162" mass="18202">MFPLEKINSLSKVFLLSGLSLAPLSVVELYYGREFSSYILLEDGYHGLTDATVAILLSLVLRVLNRRSRKFPWGLYNAESLVLMFTSILIAYYSLQALIGSVNSEPEVPKWTSIITSVGALISLGTYLTERKYNWLQLARSDIAHSKLDVTLSRLSKIEILL</sequence>
<keyword evidence="3 5" id="KW-1133">Transmembrane helix</keyword>
<dbReference type="Pfam" id="PF01545">
    <property type="entry name" value="Cation_efflux"/>
    <property type="match status" value="1"/>
</dbReference>
<reference evidence="8" key="2">
    <citation type="submission" date="2020-03" db="EMBL/GenBank/DDBJ databases">
        <title>Complete Genome Sequences of Extremely Thermoacidophilic, Metal-Mobilizing Type-Strain Members of the Archaeal Family Sulfolobaceae: Acidianus brierleyi DSM-1651T, Acidianus sulfidivorans DSM-18786T, Metallosphaera hakonensis DSM-7519T, and Metallosphaera prunae DSM-10039T.</title>
        <authorList>
            <person name="Counts J.A."/>
            <person name="Kelly R.M."/>
        </authorList>
    </citation>
    <scope>NUCLEOTIDE SEQUENCE [LARGE SCALE GENOMIC DNA]</scope>
    <source>
        <strain evidence="8">HO1-1</strain>
    </source>
</reference>
<dbReference type="GO" id="GO:0016020">
    <property type="term" value="C:membrane"/>
    <property type="evidence" value="ECO:0007669"/>
    <property type="project" value="UniProtKB-SubCell"/>
</dbReference>
<evidence type="ECO:0000256" key="2">
    <source>
        <dbReference type="ARBA" id="ARBA00022692"/>
    </source>
</evidence>
<keyword evidence="2 5" id="KW-0812">Transmembrane</keyword>
<feature type="transmembrane region" description="Helical" evidence="5">
    <location>
        <begin position="45"/>
        <end position="64"/>
    </location>
</feature>
<accession>A0A2U9ISD9</accession>
<evidence type="ECO:0000256" key="3">
    <source>
        <dbReference type="ARBA" id="ARBA00022989"/>
    </source>
</evidence>
<dbReference type="InterPro" id="IPR058533">
    <property type="entry name" value="Cation_efflux_TM"/>
</dbReference>
<feature type="transmembrane region" description="Helical" evidence="5">
    <location>
        <begin position="76"/>
        <end position="99"/>
    </location>
</feature>
<dbReference type="Gene3D" id="1.20.1510.10">
    <property type="entry name" value="Cation efflux protein transmembrane domain"/>
    <property type="match status" value="1"/>
</dbReference>
<feature type="domain" description="Cation efflux protein transmembrane" evidence="6">
    <location>
        <begin position="24"/>
        <end position="134"/>
    </location>
</feature>